<organism evidence="1 2">
    <name type="scientific">Romanomermis culicivorax</name>
    <name type="common">Nematode worm</name>
    <dbReference type="NCBI Taxonomy" id="13658"/>
    <lineage>
        <taxon>Eukaryota</taxon>
        <taxon>Metazoa</taxon>
        <taxon>Ecdysozoa</taxon>
        <taxon>Nematoda</taxon>
        <taxon>Enoplea</taxon>
        <taxon>Dorylaimia</taxon>
        <taxon>Mermithida</taxon>
        <taxon>Mermithoidea</taxon>
        <taxon>Mermithidae</taxon>
        <taxon>Romanomermis</taxon>
    </lineage>
</organism>
<reference evidence="2" key="1">
    <citation type="submission" date="2022-11" db="UniProtKB">
        <authorList>
            <consortium name="WormBaseParasite"/>
        </authorList>
    </citation>
    <scope>IDENTIFICATION</scope>
</reference>
<sequence>MRIPNTKNLTAKIFCKDFHPAGAITAVDLTVPDILPAETTPPTEVDADINAVTRAMTKMTITQPTLSNSMPLIADYARPPAEAITIASHEEVK</sequence>
<dbReference type="AlphaFoldDB" id="A0A915HU11"/>
<dbReference type="WBParaSite" id="nRc.2.0.1.t05383-RA">
    <property type="protein sequence ID" value="nRc.2.0.1.t05383-RA"/>
    <property type="gene ID" value="nRc.2.0.1.g05383"/>
</dbReference>
<proteinExistence type="predicted"/>
<keyword evidence="1" id="KW-1185">Reference proteome</keyword>
<evidence type="ECO:0000313" key="2">
    <source>
        <dbReference type="WBParaSite" id="nRc.2.0.1.t05383-RA"/>
    </source>
</evidence>
<dbReference type="Proteomes" id="UP000887565">
    <property type="component" value="Unplaced"/>
</dbReference>
<accession>A0A915HU11</accession>
<evidence type="ECO:0000313" key="1">
    <source>
        <dbReference type="Proteomes" id="UP000887565"/>
    </source>
</evidence>
<name>A0A915HU11_ROMCU</name>
<protein>
    <submittedName>
        <fullName evidence="2">Uncharacterized protein</fullName>
    </submittedName>
</protein>